<feature type="region of interest" description="Disordered" evidence="2">
    <location>
        <begin position="3026"/>
        <end position="3048"/>
    </location>
</feature>
<feature type="region of interest" description="Disordered" evidence="2">
    <location>
        <begin position="4799"/>
        <end position="4834"/>
    </location>
</feature>
<gene>
    <name evidence="3" type="ORF">CTAYLR_007308</name>
</gene>
<proteinExistence type="predicted"/>
<dbReference type="InterPro" id="IPR031248">
    <property type="entry name" value="RNF213"/>
</dbReference>
<dbReference type="SUPFAM" id="SSF53300">
    <property type="entry name" value="vWA-like"/>
    <property type="match status" value="1"/>
</dbReference>
<dbReference type="InterPro" id="IPR027417">
    <property type="entry name" value="P-loop_NTPase"/>
</dbReference>
<evidence type="ECO:0000313" key="3">
    <source>
        <dbReference type="EMBL" id="KAJ8607696.1"/>
    </source>
</evidence>
<dbReference type="PANTHER" id="PTHR22605:SF1">
    <property type="entry name" value="RZ-TYPE DOMAIN-CONTAINING PROTEIN"/>
    <property type="match status" value="1"/>
</dbReference>
<evidence type="ECO:0000256" key="1">
    <source>
        <dbReference type="SAM" id="Coils"/>
    </source>
</evidence>
<evidence type="ECO:0000256" key="2">
    <source>
        <dbReference type="SAM" id="MobiDB-lite"/>
    </source>
</evidence>
<feature type="coiled-coil region" evidence="1">
    <location>
        <begin position="4162"/>
        <end position="4189"/>
    </location>
</feature>
<dbReference type="InterPro" id="IPR036465">
    <property type="entry name" value="vWFA_dom_sf"/>
</dbReference>
<dbReference type="Gene3D" id="3.40.50.410">
    <property type="entry name" value="von Willebrand factor, type A domain"/>
    <property type="match status" value="1"/>
</dbReference>
<reference evidence="3" key="1">
    <citation type="submission" date="2023-01" db="EMBL/GenBank/DDBJ databases">
        <title>Metagenome sequencing of chrysophaentin producing Chrysophaeum taylorii.</title>
        <authorList>
            <person name="Davison J."/>
            <person name="Bewley C."/>
        </authorList>
    </citation>
    <scope>NUCLEOTIDE SEQUENCE</scope>
    <source>
        <strain evidence="3">NIES-1699</strain>
    </source>
</reference>
<accession>A0AAD7UIX1</accession>
<comment type="caution">
    <text evidence="3">The sequence shown here is derived from an EMBL/GenBank/DDBJ whole genome shotgun (WGS) entry which is preliminary data.</text>
</comment>
<feature type="compositionally biased region" description="Pro residues" evidence="2">
    <location>
        <begin position="4807"/>
        <end position="4831"/>
    </location>
</feature>
<dbReference type="Proteomes" id="UP001230188">
    <property type="component" value="Unassembled WGS sequence"/>
</dbReference>
<feature type="region of interest" description="Disordered" evidence="2">
    <location>
        <begin position="133"/>
        <end position="158"/>
    </location>
</feature>
<feature type="compositionally biased region" description="Basic and acidic residues" evidence="2">
    <location>
        <begin position="133"/>
        <end position="146"/>
    </location>
</feature>
<feature type="region of interest" description="Disordered" evidence="2">
    <location>
        <begin position="4231"/>
        <end position="4260"/>
    </location>
</feature>
<organism evidence="3 4">
    <name type="scientific">Chrysophaeum taylorii</name>
    <dbReference type="NCBI Taxonomy" id="2483200"/>
    <lineage>
        <taxon>Eukaryota</taxon>
        <taxon>Sar</taxon>
        <taxon>Stramenopiles</taxon>
        <taxon>Ochrophyta</taxon>
        <taxon>Pelagophyceae</taxon>
        <taxon>Pelagomonadales</taxon>
        <taxon>Pelagomonadaceae</taxon>
        <taxon>Chrysophaeum</taxon>
    </lineage>
</organism>
<dbReference type="PANTHER" id="PTHR22605">
    <property type="entry name" value="RZ-TYPE DOMAIN-CONTAINING PROTEIN"/>
    <property type="match status" value="1"/>
</dbReference>
<protein>
    <recommendedName>
        <fullName evidence="5">VWFA domain-containing protein</fullName>
    </recommendedName>
</protein>
<keyword evidence="4" id="KW-1185">Reference proteome</keyword>
<evidence type="ECO:0008006" key="5">
    <source>
        <dbReference type="Google" id="ProtNLM"/>
    </source>
</evidence>
<sequence length="4961" mass="551217">MRVEIRITQKGDEHFSIIGVPFGPSWDPGTTYEVVGIDTEDKGRVRLVKKTLTGKRGVEKLLEEQAKYAGLFVGSDVSLSDDEGRALQGGAEIPVVAITDEHYKWLKELLEVDGGSVIASVVQALDHNAKAEEELKETKVEEESKKQPASSSTEPKSKAWHQKYIDSVRNVAVSVKDAAVSVKDKVLGPSLEYDLAKRLREQLTGSSPCDLESSTVLNLHEEIEGAEKVMSKKLVGAELKAVVSFLQDYCGKGGLNSVALLSLLMSIERVFEQQRKDPLSSSLPQLSVLAQFVRRSIRTFTLGDPAPFADDDRLPSVVFEKVEEYLLAGARHDLGSDILCIGWIYGNCARRRTTSRRQDDDFWQSWSTKLAGIPIDAKIVEAFKAILSPAQFCRTFLRAAKTPDKLLAVVEHLRDDAKYDEQMWMADNIHTIREALLTMDMNNKIALLMLHSLPGPCDRWLETLIGRYSSEFSETSGWSSLIQLVALAFEGRYDLKAEIRDCAAAAVRLEFSSRIVRVSHMAELVRSAIFAENTDVILSACEEWASSDDYERFRNRGNVRDWLSLIAAVEAQKPVPRQAVIAIVGRYVSMPKTRRTFATFAGAVSNMSALAHSIGCIEAAPTIVEKSWDVKMVNDVWTVGTPAFASLDKIGSLDQANAFHVALFDALAEKLATPNAPSLEVINGACAVLGASNLGSTAKSLASRALVRHCELFWPRTADQVIKLDAQHFEPIFALVGAGTLDEMLDHTARFRELVATWADHIRSCDVVGAELRELLKPEAQERVKALVNYGGPEVEDLKAMLSDREDQINIAMEASNFRSDNRSVAIVRVLDRRAVQSESLLDTTLRRYAADDESCSPGAERFDALALRIIREDAEHVQTWRHKYAECLKVIEYFSWHASSLFEHYLGRRRGDSSSAQAFDAFVVAVNDAKTDLAALFRESGARFEDLRDAAARMRNIDDELRTIAASLDLVQGDVDLQWALENIIIVLQLAKLANPCTEFLECLRQYGFACVSNGDENFAHLEQVVHMLQDNNRMKSAGVYDCRRLAMQLKLALGSVATATTESTPNDEDILSYLGLFETLAQSADVWKLVREKQWIGVEGLRRFNDEYENVTNLLQGEAYESDVLDELDPAVRYISVLSEYHGRAGPAELLSSLRGHRVMSEVGRKTAFRELDTIQRNISQVRIWFTRGMGDMGTVFDQFRAIVANGNYRISSAHGDLRLSLAYKPLANTGHIAQLSGPELEDMITRLGFVQHDDKARSLPIQAFLAQHHSIRRFAECALSLRLHGHPKFENNQTMTIPVLRRTDAEVADEVLACENMLADCRAELDANRSRFPLLLLYSTREALVLKNLIQRRPSPGVIVELCHELRRATQHDEASLTASRRAVKRTIKARVEDANLQSLAWPAAVGRFLQDWHMEMGLPPLPTRPSAIPARQQACNGIVIHKIGRDSADLLRLLLWIYNPRLPEGFELLACDDAGTTAAELCLFLQRVRHYGTSRIFSIVYVDRLSTTCQELVVKFLLSCHEADSVNLNCIERGDSTLQPSPWVRKSEWVAQRNTILPSHADARRAYSRLVVGNIAIAEVSVFASSEPSAGKTHAMRKRMDELKATGMHTRVVPVYETCTLATLIRRLHNTTRELSGEVAVCFQVQLGFYTDEDAWLERMSRVESFFYALLVIGCVTDHATGLRFEVPADSRWRVLVELPALRGHVSDDLCRKFIGVSRAGEDELDDLEVWMLHTVPLLYYVGSVVDLPAAYDVDADIRRVCKYLRAYTDGTINRKFNNRTRAKRVCFVIDDSGSMAGHKKAVAADNMLRIFDTHMNDDDMIGLVRFASDAAVMLPLQVIGAAGSLKRTHVRRVIEAERALCVPRRESRGSYIPTTSADIESLNNAFSTAAAMLPVSQTFDLDEYMPPHVVAGGKLLQKHWISYLHRRVKVFDESPEFNYNESHDHLGSTLMRTMLEEISVGLNENFRRTWRNEDHKQLIYDMTGPDGPTFGLISSAPDLVDPKTRAEFEALGFDIPMEVRSRAVLDTYLSRAMGIPLDARDRIAAIDENNFVLTLDFTLKLLSIHERIACNVPCIMEGETGVSKTALTRMYSILMNTAALTAAKVETRRVLESLVDALPENDGDDDDDDDDDLVRRRLEDGLKTDPAGVLNSVGADLLEAARDRGGMYEEPDKETIDAACQEVEDCVDDPQACVRLLRWFAEARLVQLFFELNVHAALAVDDVADRFVEIVDRARRIQDSGSSAKVVVFLDEVNTSSVMGLFKEILIDHSILGKPLPSNVVVIAACNPARTLATAQGGVLRHTDLGKDWASGHYQVHDLPSTLHRIKFNYGSLDPDAEKEFIQMRLEMLAATHPHIADIDHAAMTELVSTSQRAIREFAATHIEAQLALHHASGGGGGEEMRNEATSRAHSVVSLRDIQRVFTLLDFFAAWDTSFFVDGNDDDSRRGAVLLTLAVVYYLRLGPEYRSLFLRRLEELPSETYQDLKLAAALDMALDHVVSRTKIPAGIARTAGLRENVFMTLGSVLVCALSRIPLIIIGPPGSSKTLSVNIITSNAKGEESRESYYRKMPRLEPLSTSTEIESVFKRAIARQDRQDHSELQTLVFMDEAGLPEEEQESLKVLHYYLEGHMSTRSSVSFIAISNHVLDAAKSNRCVCLLRAEPEFAELRDIALGCLFDAHAAPPLAQPVLGLARGVTVDRLIDGVCRAYTSLLKNRDGTVPWFERFFGLRDFIYFLKQLRRDASKTDLFRTSPDAIVRSLERNFNGVDETCFQKIVETFMRAVLGEAASSVEVRSSLAVVADALRDNRRLDDNNTARYKLIIDESVDDSMTRLLQCDGLIDVDYHDLFKLSDFPEDGDVQKVNIVSGVKYACLQGRRVVLSQTEPINEAFYDLFNQHFKSFTGVDGSVRNYANIAIGSLSKPCLVDSAFQCIVHMRQVEVDKAPAPFLNRFEKFRLSQSAVLRATLDALDEPSWLAEVARAAIQQVRDLEDLVGIDGFFGGVKQQTVDSVFVDMFRRVRRRRREGPVEEEKDAAGLSSRDEEKDDSQNIIANLREEVLCLHIPEAASDDVSCQNVVDMARKRLELDGRVVVGDENPFSPWVAAQDAAAQGLEPSIEAQKALATQYLVHVAVARLLRIATPEMIFSNRLALPDWVRRLYYQQEHFDLVKLIDQLGSRGGRHLVFTRTTEAIRSIHNVPLNEESSQTRRRHHPSGAIVVPGAAIVRLTEIQSETALRRLLDTWWRETSVHRILLVLCDMHAVTVNRVNYVRLKVEQIMSSSGGGDASSPRRRTCVLVLHHPSSTRTSGRYPALFLAGWDHIFLDACGGAASAAFNVNEFCQVGCNLRSTWVGPVPSLLKCVPQALRVVASRLQFPNCARKGLRQSTSFRDRVRGLARLLAWQSGGTTLEAILCKRFATIWNSSSSISDELASSAVRIASGESHLPMTEAVTSALLSTFCNYLVLSIVRFDEDMNCDIIADDNIPDEVAALFMFVAARVPVVPVDELKLLNHVHRVRQNALTSPQFPFFSHVSSRMDEIIDAALSSSSSSSSSINVAGNADHSLLTIRDPWTDARGLEQTVRERLTRSIADVARQDDDEDDALSLVAAIEAEVRSKPPELWRRYLEQYVGTRLGSSRDSRALATHVGRWLEGRLDVSHSILSLHVWTRAHRGDVVRIVASLQPLAMMLRDEETLAFSTTTDDDDDDALIGTISAWYVTSLRAKLEDASSFWDSEAQAWMTAFLHFRANLPAWPRLSTVVFENLDRCSVAAAAIASCTDPNHAVAGVAHVLGGGGGGGGFLVEDELLSLLDNFDATFDSRKFRDHTIFWLASPWRLSQCDDERIKSLDGVILSAIAGSRCSPSTSIVVLRHMLTTRQTSRVDGLGFRVSVVNAIEKNLLLATASMTERDVPSYVPAWLASSSSSSCTSKVLPLADALHAVLLRQFLAAHDQASSSQLAIRARQLLRRGASHSPSGTAHVDAIVATATCIVFVARIAREFATETAQPGCINALSSPASAETVYEVLATLMENQSVAWARFFFACLLRQLRDSASLHALLRSASTNSHLSRFEWSRPWFEAVFGRDDESRAETLAAQRRVIAEARTALDGLNADESRKEATCRYCPNCQRVVERVSGCGSMVCGRDFHGNQQQGGCGQAFEWESARRYVKNVKDMQDRANAATRELEIMTARHEFWEEFRAFARSIPTLAVATDIVAVEGPLVPCASLSATLRAASSNDDDDDHDDDDDDDDGMAASSTMPEEARRREQILAFVEVRVGLRHLAVLPALIELYGWFTEHLDHLLTREMAMVMPVGELFSKLAPPRFARSTCERVGKLWDRAKVGYNRFAKSQGYRIGVGACAERAERPGGGGANRLDPITDETPVARLLSDDEDELGGNDCLFVVIRRMIEMYNASVSRVASEDLPEIQPEVISHGNLMVGDLLPFEIDFRDRTYFDSVVEASWDPATESFDTTFVFEAMRTLYVSKCTRVADPMSLRRVFNFRAAAATTTTTTTASAADDGETLATAVLLALDRLDVKETADLEASLRGMFYAASFAQLRGLLLGLKMVVDVLSQQEPKAVDSNDNASAALRRAADVDLLELVPAVDQNQTTFFAQMRLSDLRALASFVRGQLEVEAFNFAHLPVRLHVPLPEGTEATLRLFAAPQLDALDASLAHAERDIAAKADDGPLRDYLVAVGGYDSADPVLAAVTALRFQNYVPLRLALQRLREAVCPPAEMSRRKWSTLDDVSIVLPPSRRLWFEPSAEETNARTIQRSWRAKRKRDSRKAEAAATLVAFFGKIKKMDPPKPDPPTPPLDARPRPSRPPPPPPPPPVRRRWPRNFGVLLLVLFAVAAAFAPRARRPPPPPPPPPPPEDRLSAILSKCEAAFHEEVVVDMADMLNRLEGGTYASNPASARQQRAAVRLFLGDIKKGPAARFVPQAAGPDAAVDLFAALRKEWLAREE</sequence>
<name>A0AAD7UIX1_9STRA</name>
<dbReference type="SUPFAM" id="SSF52540">
    <property type="entry name" value="P-loop containing nucleoside triphosphate hydrolases"/>
    <property type="match status" value="2"/>
</dbReference>
<keyword evidence="1" id="KW-0175">Coiled coil</keyword>
<evidence type="ECO:0000313" key="4">
    <source>
        <dbReference type="Proteomes" id="UP001230188"/>
    </source>
</evidence>
<dbReference type="GO" id="GO:0004842">
    <property type="term" value="F:ubiquitin-protein transferase activity"/>
    <property type="evidence" value="ECO:0007669"/>
    <property type="project" value="InterPro"/>
</dbReference>
<dbReference type="EMBL" id="JAQMWT010000200">
    <property type="protein sequence ID" value="KAJ8607696.1"/>
    <property type="molecule type" value="Genomic_DNA"/>
</dbReference>
<dbReference type="GO" id="GO:0016887">
    <property type="term" value="F:ATP hydrolysis activity"/>
    <property type="evidence" value="ECO:0007669"/>
    <property type="project" value="InterPro"/>
</dbReference>
<feature type="compositionally biased region" description="Acidic residues" evidence="2">
    <location>
        <begin position="4235"/>
        <end position="4250"/>
    </location>
</feature>